<dbReference type="PANTHER" id="PTHR10788:SF123">
    <property type="entry name" value="TREHALOSE-PHOSPHATASE"/>
    <property type="match status" value="1"/>
</dbReference>
<dbReference type="GO" id="GO:0005829">
    <property type="term" value="C:cytosol"/>
    <property type="evidence" value="ECO:0007669"/>
    <property type="project" value="TreeGrafter"/>
</dbReference>
<name>A0A4P9Y1S6_9FUNG</name>
<dbReference type="InterPro" id="IPR003337">
    <property type="entry name" value="Trehalose_PPase"/>
</dbReference>
<dbReference type="EMBL" id="KZ988267">
    <property type="protein sequence ID" value="RKP12614.1"/>
    <property type="molecule type" value="Genomic_DNA"/>
</dbReference>
<evidence type="ECO:0000256" key="1">
    <source>
        <dbReference type="ARBA" id="ARBA00005409"/>
    </source>
</evidence>
<evidence type="ECO:0000313" key="4">
    <source>
        <dbReference type="Proteomes" id="UP000267251"/>
    </source>
</evidence>
<dbReference type="GO" id="GO:0005992">
    <property type="term" value="P:trehalose biosynthetic process"/>
    <property type="evidence" value="ECO:0007669"/>
    <property type="project" value="InterPro"/>
</dbReference>
<keyword evidence="4" id="KW-1185">Reference proteome</keyword>
<dbReference type="FunFam" id="3.30.70.1020:FF:000002">
    <property type="entry name" value="Trehalose-6-phosphate synthase 2"/>
    <property type="match status" value="1"/>
</dbReference>
<dbReference type="Gene3D" id="3.30.70.1020">
    <property type="entry name" value="Trehalose-6-phosphate phosphatase related protein, domain 2"/>
    <property type="match status" value="1"/>
</dbReference>
<dbReference type="Proteomes" id="UP000267251">
    <property type="component" value="Unassembled WGS sequence"/>
</dbReference>
<dbReference type="SUPFAM" id="SSF53756">
    <property type="entry name" value="UDP-Glycosyltransferase/glycogen phosphorylase"/>
    <property type="match status" value="1"/>
</dbReference>
<sequence length="703" mass="79305">MKSSLTALLATKHAIPVFLSDDCAKSHYDGYSKSTLWPLLHYQLWDKATDGRVEHANWEDYLAVNQAFADIAISIYQDGDIVWIHDYHLFATPALVRSALPEAAIGFFLHAPFPSSEIFRCLPKRREVLEGVLGANLVGFQIYSYARHFISSCTRVLGCESSPTGIHHRGFAVSVGAFPIGIDVDKVRAFRGRDEVEKKKSAIRDLFPGKKIVLGRDHLDPTKGVVQKLQAFERFLHRYPAWRDRVVLVQVTTARHEHPKLEQRIAEVVARINGSFGSITSVPVHYYNQALDRAEFYALLELADIALITSTRDGMNTTSYEWVMCQERGGHGPLILSEFTGTAGSLSGAIHVNPWDVDGVAQSIHDALTLAPEDRDVKYRQLHEHVTACTSTYWAQSFVREIRATMQLPDRSSSTPYLDIEACISSYAQVPKGSGRRLLMFDYDGTLTPIVTTPEAALPSPEMLKALRSLCADRTNRVWIISGRDQTFLETHLGTIPGLGLSAEHGCFMRYPSTMSKEGTEEEAPWINLTEGMDFTWMEEIKRIFDYYTERTQGSFVEVKQCSVTWHYRKADPAYGEFQANECQNHLENAVLSKLPIEILVGKKNLEVRPIALNKGEIVRRLVQEETTHSSSSSLQWLMCAGDDKTDEDMFRALRKDKAAPKDRDWTVTIGEQEKRTLARWHVRQPEQLISLLGQLAATREDS</sequence>
<dbReference type="InterPro" id="IPR001830">
    <property type="entry name" value="Glyco_trans_20"/>
</dbReference>
<dbReference type="GO" id="GO:0005946">
    <property type="term" value="C:alpha,alpha-trehalose-phosphate synthase complex (UDP-forming)"/>
    <property type="evidence" value="ECO:0007669"/>
    <property type="project" value="TreeGrafter"/>
</dbReference>
<dbReference type="CDD" id="cd03788">
    <property type="entry name" value="GT20_TPS"/>
    <property type="match status" value="1"/>
</dbReference>
<organism evidence="3 4">
    <name type="scientific">Piptocephalis cylindrospora</name>
    <dbReference type="NCBI Taxonomy" id="1907219"/>
    <lineage>
        <taxon>Eukaryota</taxon>
        <taxon>Fungi</taxon>
        <taxon>Fungi incertae sedis</taxon>
        <taxon>Zoopagomycota</taxon>
        <taxon>Zoopagomycotina</taxon>
        <taxon>Zoopagomycetes</taxon>
        <taxon>Zoopagales</taxon>
        <taxon>Piptocephalidaceae</taxon>
        <taxon>Piptocephalis</taxon>
    </lineage>
</organism>
<protein>
    <submittedName>
        <fullName evidence="3">Glycosyltransferase family 20-domain-containing protein</fullName>
    </submittedName>
</protein>
<dbReference type="Gene3D" id="3.40.50.2000">
    <property type="entry name" value="Glycogen Phosphorylase B"/>
    <property type="match status" value="2"/>
</dbReference>
<dbReference type="GO" id="GO:0004805">
    <property type="term" value="F:trehalose-phosphatase activity"/>
    <property type="evidence" value="ECO:0007669"/>
    <property type="project" value="TreeGrafter"/>
</dbReference>
<dbReference type="OrthoDB" id="755951at2759"/>
<dbReference type="CDD" id="cd01627">
    <property type="entry name" value="HAD_TPP"/>
    <property type="match status" value="1"/>
</dbReference>
<reference evidence="4" key="1">
    <citation type="journal article" date="2018" name="Nat. Microbiol.">
        <title>Leveraging single-cell genomics to expand the fungal tree of life.</title>
        <authorList>
            <person name="Ahrendt S.R."/>
            <person name="Quandt C.A."/>
            <person name="Ciobanu D."/>
            <person name="Clum A."/>
            <person name="Salamov A."/>
            <person name="Andreopoulos B."/>
            <person name="Cheng J.F."/>
            <person name="Woyke T."/>
            <person name="Pelin A."/>
            <person name="Henrissat B."/>
            <person name="Reynolds N.K."/>
            <person name="Benny G.L."/>
            <person name="Smith M.E."/>
            <person name="James T.Y."/>
            <person name="Grigoriev I.V."/>
        </authorList>
    </citation>
    <scope>NUCLEOTIDE SEQUENCE [LARGE SCALE GENOMIC DNA]</scope>
</reference>
<dbReference type="GO" id="GO:0003825">
    <property type="term" value="F:alpha,alpha-trehalose-phosphate synthase (UDP-forming) activity"/>
    <property type="evidence" value="ECO:0007669"/>
    <property type="project" value="TreeGrafter"/>
</dbReference>
<dbReference type="Gene3D" id="3.40.50.1000">
    <property type="entry name" value="HAD superfamily/HAD-like"/>
    <property type="match status" value="1"/>
</dbReference>
<dbReference type="PANTHER" id="PTHR10788">
    <property type="entry name" value="TREHALOSE-6-PHOSPHATE SYNTHASE"/>
    <property type="match status" value="1"/>
</dbReference>
<gene>
    <name evidence="3" type="ORF">BJ684DRAFT_11245</name>
</gene>
<dbReference type="NCBIfam" id="TIGR01484">
    <property type="entry name" value="HAD-SF-IIB"/>
    <property type="match status" value="1"/>
</dbReference>
<dbReference type="InterPro" id="IPR036412">
    <property type="entry name" value="HAD-like_sf"/>
</dbReference>
<comment type="similarity">
    <text evidence="2">In the C-terminal section; belongs to the trehalose phosphatase family.</text>
</comment>
<dbReference type="InterPro" id="IPR023214">
    <property type="entry name" value="HAD_sf"/>
</dbReference>
<dbReference type="FunFam" id="3.40.50.2000:FF:000036">
    <property type="entry name" value="Alpha,alpha-trehalose-phosphate synthase subunit Tps2"/>
    <property type="match status" value="1"/>
</dbReference>
<evidence type="ECO:0000256" key="2">
    <source>
        <dbReference type="ARBA" id="ARBA00006330"/>
    </source>
</evidence>
<dbReference type="NCBIfam" id="TIGR00685">
    <property type="entry name" value="T6PP"/>
    <property type="match status" value="1"/>
</dbReference>
<keyword evidence="3" id="KW-0808">Transferase</keyword>
<dbReference type="Pfam" id="PF00982">
    <property type="entry name" value="Glyco_transf_20"/>
    <property type="match status" value="1"/>
</dbReference>
<proteinExistence type="inferred from homology"/>
<comment type="similarity">
    <text evidence="1">In the N-terminal section; belongs to the glycosyltransferase 20 family.</text>
</comment>
<dbReference type="Pfam" id="PF02358">
    <property type="entry name" value="Trehalose_PPase"/>
    <property type="match status" value="1"/>
</dbReference>
<accession>A0A4P9Y1S6</accession>
<dbReference type="AlphaFoldDB" id="A0A4P9Y1S6"/>
<evidence type="ECO:0000313" key="3">
    <source>
        <dbReference type="EMBL" id="RKP12614.1"/>
    </source>
</evidence>
<dbReference type="SUPFAM" id="SSF56784">
    <property type="entry name" value="HAD-like"/>
    <property type="match status" value="1"/>
</dbReference>
<dbReference type="InterPro" id="IPR006379">
    <property type="entry name" value="HAD-SF_hydro_IIB"/>
</dbReference>